<dbReference type="SUPFAM" id="SSF51391">
    <property type="entry name" value="Thiamin phosphate synthase"/>
    <property type="match status" value="1"/>
</dbReference>
<comment type="catalytic activity">
    <reaction evidence="7 10 11">
        <text>4-methyl-5-(2-phosphooxyethyl)-thiazole + 4-amino-2-methyl-5-(diphosphooxymethyl)pyrimidine + H(+) = thiamine phosphate + diphosphate</text>
        <dbReference type="Rhea" id="RHEA:22328"/>
        <dbReference type="ChEBI" id="CHEBI:15378"/>
        <dbReference type="ChEBI" id="CHEBI:33019"/>
        <dbReference type="ChEBI" id="CHEBI:37575"/>
        <dbReference type="ChEBI" id="CHEBI:57841"/>
        <dbReference type="ChEBI" id="CHEBI:58296"/>
        <dbReference type="EC" id="2.5.1.3"/>
    </reaction>
</comment>
<comment type="pathway">
    <text evidence="2 10 12">Cofactor biosynthesis; thiamine diphosphate biosynthesis; thiamine phosphate from 4-amino-2-methyl-5-diphosphomethylpyrimidine and 4-methyl-5-(2-phosphoethyl)-thiazole: step 1/1.</text>
</comment>
<feature type="binding site" evidence="10">
    <location>
        <begin position="37"/>
        <end position="41"/>
    </location>
    <ligand>
        <name>4-amino-2-methyl-5-(diphosphooxymethyl)pyrimidine</name>
        <dbReference type="ChEBI" id="CHEBI:57841"/>
    </ligand>
</feature>
<dbReference type="FunFam" id="3.20.20.70:FF:000096">
    <property type="entry name" value="Thiamine-phosphate synthase"/>
    <property type="match status" value="1"/>
</dbReference>
<evidence type="ECO:0000256" key="9">
    <source>
        <dbReference type="ARBA" id="ARBA00047883"/>
    </source>
</evidence>
<dbReference type="CDD" id="cd00564">
    <property type="entry name" value="TMP_TenI"/>
    <property type="match status" value="1"/>
</dbReference>
<evidence type="ECO:0000313" key="14">
    <source>
        <dbReference type="EMBL" id="KJU84854.1"/>
    </source>
</evidence>
<evidence type="ECO:0000259" key="13">
    <source>
        <dbReference type="Pfam" id="PF02581"/>
    </source>
</evidence>
<reference evidence="14 15" key="1">
    <citation type="submission" date="2015-02" db="EMBL/GenBank/DDBJ databases">
        <title>Single-cell genomics of uncultivated deep-branching MTB reveals a conserved set of magnetosome genes.</title>
        <authorList>
            <person name="Kolinko S."/>
            <person name="Richter M."/>
            <person name="Glockner F.O."/>
            <person name="Brachmann A."/>
            <person name="Schuler D."/>
        </authorList>
    </citation>
    <scope>NUCLEOTIDE SEQUENCE [LARGE SCALE GENOMIC DNA]</scope>
    <source>
        <strain evidence="14">TM-1</strain>
    </source>
</reference>
<evidence type="ECO:0000256" key="6">
    <source>
        <dbReference type="ARBA" id="ARBA00022977"/>
    </source>
</evidence>
<feature type="binding site" evidence="10">
    <location>
        <position position="69"/>
    </location>
    <ligand>
        <name>4-amino-2-methyl-5-(diphosphooxymethyl)pyrimidine</name>
        <dbReference type="ChEBI" id="CHEBI:57841"/>
    </ligand>
</feature>
<comment type="cofactor">
    <cofactor evidence="10">
        <name>Mg(2+)</name>
        <dbReference type="ChEBI" id="CHEBI:18420"/>
    </cofactor>
    <text evidence="10">Binds 1 Mg(2+) ion per subunit.</text>
</comment>
<keyword evidence="5 10" id="KW-0460">Magnesium</keyword>
<dbReference type="GO" id="GO:0009228">
    <property type="term" value="P:thiamine biosynthetic process"/>
    <property type="evidence" value="ECO:0007669"/>
    <property type="project" value="UniProtKB-KW"/>
</dbReference>
<name>A0A0F3GSF6_9BACT</name>
<feature type="binding site" evidence="10">
    <location>
        <position position="70"/>
    </location>
    <ligand>
        <name>Mg(2+)</name>
        <dbReference type="ChEBI" id="CHEBI:18420"/>
    </ligand>
</feature>
<feature type="binding site" evidence="10">
    <location>
        <position position="165"/>
    </location>
    <ligand>
        <name>2-[(2R,5Z)-2-carboxy-4-methylthiazol-5(2H)-ylidene]ethyl phosphate</name>
        <dbReference type="ChEBI" id="CHEBI:62899"/>
    </ligand>
</feature>
<evidence type="ECO:0000256" key="3">
    <source>
        <dbReference type="ARBA" id="ARBA00022679"/>
    </source>
</evidence>
<dbReference type="PATRIC" id="fig|29290.4.peg.3928"/>
<dbReference type="GO" id="GO:0009229">
    <property type="term" value="P:thiamine diphosphate biosynthetic process"/>
    <property type="evidence" value="ECO:0007669"/>
    <property type="project" value="UniProtKB-UniRule"/>
</dbReference>
<comment type="function">
    <text evidence="1 10">Condenses 4-methyl-5-(beta-hydroxyethyl)thiazole monophosphate (THZ-P) and 2-methyl-4-amino-5-hydroxymethyl pyrimidine pyrophosphate (HMP-PP) to form thiamine monophosphate (TMP).</text>
</comment>
<keyword evidence="15" id="KW-1185">Reference proteome</keyword>
<dbReference type="InterPro" id="IPR022998">
    <property type="entry name" value="ThiamineP_synth_TenI"/>
</dbReference>
<dbReference type="InterPro" id="IPR013785">
    <property type="entry name" value="Aldolase_TIM"/>
</dbReference>
<evidence type="ECO:0000256" key="4">
    <source>
        <dbReference type="ARBA" id="ARBA00022723"/>
    </source>
</evidence>
<comment type="caution">
    <text evidence="10">Lacks conserved residue(s) required for the propagation of feature annotation.</text>
</comment>
<comment type="caution">
    <text evidence="14">The sequence shown here is derived from an EMBL/GenBank/DDBJ whole genome shotgun (WGS) entry which is preliminary data.</text>
</comment>
<sequence length="205" mass="21994">MQEIKFRLYLITDRKATKVPLEEAVEEAFKAGLKALQLREKDMTGRELLALALRLRGLSSKYGARLFINDRVDVALLVGADGVHLGQNSMPIPTVRGLVGDKMLIGQSTHGVDEATEAAKKGADFITLGPIYETPSKLTYGAPVGLETLQKVRKKAKIPVFAIGGIKGHNIGDVMGSGADGIAVISGILSGDSVYNETKKYLESL</sequence>
<dbReference type="GO" id="GO:0005737">
    <property type="term" value="C:cytoplasm"/>
    <property type="evidence" value="ECO:0007669"/>
    <property type="project" value="TreeGrafter"/>
</dbReference>
<dbReference type="AlphaFoldDB" id="A0A0F3GSF6"/>
<dbReference type="Pfam" id="PF02581">
    <property type="entry name" value="TMP-TENI"/>
    <property type="match status" value="1"/>
</dbReference>
<evidence type="ECO:0000313" key="15">
    <source>
        <dbReference type="Proteomes" id="UP000033423"/>
    </source>
</evidence>
<evidence type="ECO:0000256" key="8">
    <source>
        <dbReference type="ARBA" id="ARBA00047851"/>
    </source>
</evidence>
<dbReference type="GO" id="GO:0000287">
    <property type="term" value="F:magnesium ion binding"/>
    <property type="evidence" value="ECO:0007669"/>
    <property type="project" value="UniProtKB-UniRule"/>
</dbReference>
<dbReference type="HAMAP" id="MF_00097">
    <property type="entry name" value="TMP_synthase"/>
    <property type="match status" value="1"/>
</dbReference>
<feature type="binding site" evidence="10">
    <location>
        <begin position="134"/>
        <end position="136"/>
    </location>
    <ligand>
        <name>2-[(2R,5Z)-2-carboxy-4-methylthiazol-5(2H)-ylidene]ethyl phosphate</name>
        <dbReference type="ChEBI" id="CHEBI:62899"/>
    </ligand>
</feature>
<accession>A0A0F3GSF6</accession>
<dbReference type="PANTHER" id="PTHR20857:SF15">
    <property type="entry name" value="THIAMINE-PHOSPHATE SYNTHASE"/>
    <property type="match status" value="1"/>
</dbReference>
<feature type="binding site" evidence="10">
    <location>
        <begin position="185"/>
        <end position="186"/>
    </location>
    <ligand>
        <name>2-[(2R,5Z)-2-carboxy-4-methylthiazol-5(2H)-ylidene]ethyl phosphate</name>
        <dbReference type="ChEBI" id="CHEBI:62899"/>
    </ligand>
</feature>
<dbReference type="Gene3D" id="3.20.20.70">
    <property type="entry name" value="Aldolase class I"/>
    <property type="match status" value="1"/>
</dbReference>
<keyword evidence="6 10" id="KW-0784">Thiamine biosynthesis</keyword>
<evidence type="ECO:0000256" key="2">
    <source>
        <dbReference type="ARBA" id="ARBA00005165"/>
    </source>
</evidence>
<dbReference type="InterPro" id="IPR036206">
    <property type="entry name" value="ThiamineP_synth_sf"/>
</dbReference>
<evidence type="ECO:0000256" key="12">
    <source>
        <dbReference type="RuleBase" id="RU004253"/>
    </source>
</evidence>
<dbReference type="GO" id="GO:0004789">
    <property type="term" value="F:thiamine-phosphate diphosphorylase activity"/>
    <property type="evidence" value="ECO:0007669"/>
    <property type="project" value="UniProtKB-UniRule"/>
</dbReference>
<keyword evidence="3 10" id="KW-0808">Transferase</keyword>
<proteinExistence type="inferred from homology"/>
<dbReference type="InterPro" id="IPR034291">
    <property type="entry name" value="TMP_synthase"/>
</dbReference>
<feature type="domain" description="Thiamine phosphate synthase/TenI" evidence="13">
    <location>
        <begin position="8"/>
        <end position="188"/>
    </location>
</feature>
<protein>
    <recommendedName>
        <fullName evidence="10">Thiamine-phosphate synthase</fullName>
        <shortName evidence="10">TP synthase</shortName>
        <shortName evidence="10">TPS</shortName>
        <ecNumber evidence="10">2.5.1.3</ecNumber>
    </recommendedName>
    <alternativeName>
        <fullName evidence="10">Thiamine-phosphate pyrophosphorylase</fullName>
        <shortName evidence="10">TMP pyrophosphorylase</shortName>
        <shortName evidence="10">TMP-PPase</shortName>
    </alternativeName>
</protein>
<comment type="catalytic activity">
    <reaction evidence="9 10 11">
        <text>2-[(2R,5Z)-2-carboxy-4-methylthiazol-5(2H)-ylidene]ethyl phosphate + 4-amino-2-methyl-5-(diphosphooxymethyl)pyrimidine + 2 H(+) = thiamine phosphate + CO2 + diphosphate</text>
        <dbReference type="Rhea" id="RHEA:47844"/>
        <dbReference type="ChEBI" id="CHEBI:15378"/>
        <dbReference type="ChEBI" id="CHEBI:16526"/>
        <dbReference type="ChEBI" id="CHEBI:33019"/>
        <dbReference type="ChEBI" id="CHEBI:37575"/>
        <dbReference type="ChEBI" id="CHEBI:57841"/>
        <dbReference type="ChEBI" id="CHEBI:62899"/>
        <dbReference type="EC" id="2.5.1.3"/>
    </reaction>
</comment>
<dbReference type="EMBL" id="LACI01001271">
    <property type="protein sequence ID" value="KJU84854.1"/>
    <property type="molecule type" value="Genomic_DNA"/>
</dbReference>
<dbReference type="Proteomes" id="UP000033423">
    <property type="component" value="Unassembled WGS sequence"/>
</dbReference>
<dbReference type="NCBIfam" id="TIGR00693">
    <property type="entry name" value="thiE"/>
    <property type="match status" value="1"/>
</dbReference>
<dbReference type="PANTHER" id="PTHR20857">
    <property type="entry name" value="THIAMINE-PHOSPHATE PYROPHOSPHORYLASE"/>
    <property type="match status" value="1"/>
</dbReference>
<feature type="binding site" evidence="10">
    <location>
        <position position="108"/>
    </location>
    <ligand>
        <name>4-amino-2-methyl-5-(diphosphooxymethyl)pyrimidine</name>
        <dbReference type="ChEBI" id="CHEBI:57841"/>
    </ligand>
</feature>
<keyword evidence="4 10" id="KW-0479">Metal-binding</keyword>
<dbReference type="EC" id="2.5.1.3" evidence="10"/>
<evidence type="ECO:0000256" key="11">
    <source>
        <dbReference type="RuleBase" id="RU003826"/>
    </source>
</evidence>
<feature type="binding site" evidence="10">
    <location>
        <position position="137"/>
    </location>
    <ligand>
        <name>4-amino-2-methyl-5-(diphosphooxymethyl)pyrimidine</name>
        <dbReference type="ChEBI" id="CHEBI:57841"/>
    </ligand>
</feature>
<organism evidence="14 15">
    <name type="scientific">Candidatus Magnetobacterium bavaricum</name>
    <dbReference type="NCBI Taxonomy" id="29290"/>
    <lineage>
        <taxon>Bacteria</taxon>
        <taxon>Pseudomonadati</taxon>
        <taxon>Nitrospirota</taxon>
        <taxon>Thermodesulfovibrionia</taxon>
        <taxon>Thermodesulfovibrionales</taxon>
        <taxon>Candidatus Magnetobacteriaceae</taxon>
        <taxon>Candidatus Magnetobacterium</taxon>
    </lineage>
</organism>
<evidence type="ECO:0000256" key="7">
    <source>
        <dbReference type="ARBA" id="ARBA00047334"/>
    </source>
</evidence>
<comment type="similarity">
    <text evidence="10 11">Belongs to the thiamine-phosphate synthase family.</text>
</comment>
<comment type="catalytic activity">
    <reaction evidence="8 10 11">
        <text>2-(2-carboxy-4-methylthiazol-5-yl)ethyl phosphate + 4-amino-2-methyl-5-(diphosphooxymethyl)pyrimidine + 2 H(+) = thiamine phosphate + CO2 + diphosphate</text>
        <dbReference type="Rhea" id="RHEA:47848"/>
        <dbReference type="ChEBI" id="CHEBI:15378"/>
        <dbReference type="ChEBI" id="CHEBI:16526"/>
        <dbReference type="ChEBI" id="CHEBI:33019"/>
        <dbReference type="ChEBI" id="CHEBI:37575"/>
        <dbReference type="ChEBI" id="CHEBI:57841"/>
        <dbReference type="ChEBI" id="CHEBI:62890"/>
        <dbReference type="EC" id="2.5.1.3"/>
    </reaction>
</comment>
<evidence type="ECO:0000256" key="10">
    <source>
        <dbReference type="HAMAP-Rule" id="MF_00097"/>
    </source>
</evidence>
<gene>
    <name evidence="10" type="primary">thiE</name>
    <name evidence="14" type="ORF">MBAV_002952</name>
</gene>
<evidence type="ECO:0000256" key="5">
    <source>
        <dbReference type="ARBA" id="ARBA00022842"/>
    </source>
</evidence>
<evidence type="ECO:0000256" key="1">
    <source>
        <dbReference type="ARBA" id="ARBA00003814"/>
    </source>
</evidence>
<dbReference type="UniPathway" id="UPA00060">
    <property type="reaction ID" value="UER00141"/>
</dbReference>